<dbReference type="Pfam" id="PF17820">
    <property type="entry name" value="PDZ_6"/>
    <property type="match status" value="1"/>
</dbReference>
<proteinExistence type="inferred from homology"/>
<accession>A0A9D2AWP5</accession>
<dbReference type="PANTHER" id="PTHR32060">
    <property type="entry name" value="TAIL-SPECIFIC PROTEASE"/>
    <property type="match status" value="1"/>
</dbReference>
<dbReference type="InterPro" id="IPR041489">
    <property type="entry name" value="PDZ_6"/>
</dbReference>
<dbReference type="SUPFAM" id="SSF52096">
    <property type="entry name" value="ClpP/crotonase"/>
    <property type="match status" value="1"/>
</dbReference>
<comment type="caution">
    <text evidence="8">The sequence shown here is derived from an EMBL/GenBank/DDBJ whole genome shotgun (WGS) entry which is preliminary data.</text>
</comment>
<evidence type="ECO:0000256" key="1">
    <source>
        <dbReference type="ARBA" id="ARBA00009179"/>
    </source>
</evidence>
<dbReference type="GO" id="GO:0006508">
    <property type="term" value="P:proteolysis"/>
    <property type="evidence" value="ECO:0007669"/>
    <property type="project" value="UniProtKB-KW"/>
</dbReference>
<evidence type="ECO:0000256" key="2">
    <source>
        <dbReference type="ARBA" id="ARBA00022670"/>
    </source>
</evidence>
<dbReference type="InterPro" id="IPR029045">
    <property type="entry name" value="ClpP/crotonase-like_dom_sf"/>
</dbReference>
<name>A0A9D2AWP5_9FIRM</name>
<dbReference type="SUPFAM" id="SSF50156">
    <property type="entry name" value="PDZ domain-like"/>
    <property type="match status" value="1"/>
</dbReference>
<dbReference type="Gene3D" id="3.30.750.44">
    <property type="match status" value="1"/>
</dbReference>
<dbReference type="EMBL" id="DXEU01000143">
    <property type="protein sequence ID" value="HIX52718.1"/>
    <property type="molecule type" value="Genomic_DNA"/>
</dbReference>
<keyword evidence="6" id="KW-0812">Transmembrane</keyword>
<evidence type="ECO:0000259" key="7">
    <source>
        <dbReference type="PROSITE" id="PS50106"/>
    </source>
</evidence>
<evidence type="ECO:0000256" key="4">
    <source>
        <dbReference type="ARBA" id="ARBA00022825"/>
    </source>
</evidence>
<reference evidence="8" key="2">
    <citation type="submission" date="2021-04" db="EMBL/GenBank/DDBJ databases">
        <authorList>
            <person name="Gilroy R."/>
        </authorList>
    </citation>
    <scope>NUCLEOTIDE SEQUENCE</scope>
    <source>
        <strain evidence="8">ChiGjej4B4-12881</strain>
    </source>
</reference>
<dbReference type="InterPro" id="IPR005151">
    <property type="entry name" value="Tail-specific_protease"/>
</dbReference>
<dbReference type="SMART" id="SM00245">
    <property type="entry name" value="TSPc"/>
    <property type="match status" value="1"/>
</dbReference>
<dbReference type="GO" id="GO:0004175">
    <property type="term" value="F:endopeptidase activity"/>
    <property type="evidence" value="ECO:0007669"/>
    <property type="project" value="TreeGrafter"/>
</dbReference>
<dbReference type="SMART" id="SM00228">
    <property type="entry name" value="PDZ"/>
    <property type="match status" value="1"/>
</dbReference>
<dbReference type="AlphaFoldDB" id="A0A9D2AWP5"/>
<dbReference type="Gene3D" id="2.30.42.10">
    <property type="match status" value="1"/>
</dbReference>
<reference evidence="8" key="1">
    <citation type="journal article" date="2021" name="PeerJ">
        <title>Extensive microbial diversity within the chicken gut microbiome revealed by metagenomics and culture.</title>
        <authorList>
            <person name="Gilroy R."/>
            <person name="Ravi A."/>
            <person name="Getino M."/>
            <person name="Pursley I."/>
            <person name="Horton D.L."/>
            <person name="Alikhan N.F."/>
            <person name="Baker D."/>
            <person name="Gharbi K."/>
            <person name="Hall N."/>
            <person name="Watson M."/>
            <person name="Adriaenssens E.M."/>
            <person name="Foster-Nyarko E."/>
            <person name="Jarju S."/>
            <person name="Secka A."/>
            <person name="Antonio M."/>
            <person name="Oren A."/>
            <person name="Chaudhuri R.R."/>
            <person name="La Ragione R."/>
            <person name="Hildebrand F."/>
            <person name="Pallen M.J."/>
        </authorList>
    </citation>
    <scope>NUCLEOTIDE SEQUENCE</scope>
    <source>
        <strain evidence="8">ChiGjej4B4-12881</strain>
    </source>
</reference>
<dbReference type="GO" id="GO:0007165">
    <property type="term" value="P:signal transduction"/>
    <property type="evidence" value="ECO:0007669"/>
    <property type="project" value="TreeGrafter"/>
</dbReference>
<keyword evidence="6" id="KW-1133">Transmembrane helix</keyword>
<dbReference type="Pfam" id="PF03572">
    <property type="entry name" value="Peptidase_S41"/>
    <property type="match status" value="1"/>
</dbReference>
<dbReference type="InterPro" id="IPR004447">
    <property type="entry name" value="Peptidase_S41A"/>
</dbReference>
<evidence type="ECO:0000256" key="5">
    <source>
        <dbReference type="RuleBase" id="RU004404"/>
    </source>
</evidence>
<dbReference type="InterPro" id="IPR036034">
    <property type="entry name" value="PDZ_sf"/>
</dbReference>
<dbReference type="CDD" id="cd06782">
    <property type="entry name" value="cpPDZ_CPP-like"/>
    <property type="match status" value="1"/>
</dbReference>
<dbReference type="GO" id="GO:0030288">
    <property type="term" value="C:outer membrane-bounded periplasmic space"/>
    <property type="evidence" value="ECO:0007669"/>
    <property type="project" value="TreeGrafter"/>
</dbReference>
<dbReference type="Proteomes" id="UP000886780">
    <property type="component" value="Unassembled WGS sequence"/>
</dbReference>
<keyword evidence="6" id="KW-0472">Membrane</keyword>
<dbReference type="GO" id="GO:0008236">
    <property type="term" value="F:serine-type peptidase activity"/>
    <property type="evidence" value="ECO:0007669"/>
    <property type="project" value="UniProtKB-KW"/>
</dbReference>
<dbReference type="NCBIfam" id="TIGR00225">
    <property type="entry name" value="prc"/>
    <property type="match status" value="1"/>
</dbReference>
<evidence type="ECO:0000256" key="6">
    <source>
        <dbReference type="SAM" id="Phobius"/>
    </source>
</evidence>
<evidence type="ECO:0000256" key="3">
    <source>
        <dbReference type="ARBA" id="ARBA00022801"/>
    </source>
</evidence>
<dbReference type="PROSITE" id="PS50106">
    <property type="entry name" value="PDZ"/>
    <property type="match status" value="1"/>
</dbReference>
<feature type="domain" description="PDZ" evidence="7">
    <location>
        <begin position="114"/>
        <end position="180"/>
    </location>
</feature>
<keyword evidence="4 5" id="KW-0720">Serine protease</keyword>
<comment type="similarity">
    <text evidence="1 5">Belongs to the peptidase S41A family.</text>
</comment>
<protein>
    <submittedName>
        <fullName evidence="8">S41 family peptidase</fullName>
    </submittedName>
</protein>
<sequence>MDGRNKFWKGVLAGALVTALAGLVVIGMATGIWVVGRGVMENQVSGSRASRSEMGGESLDIGRISQKMALIQKIIDENYLFEEDPELVESGIFMGMMAGLGDPYSTYYTEEDFEELMDNNIEGEYCGIGAMISQNRETMQMTIIRVFEGTPSAEAGMLPGDVITAVDGKNVTGMELDLVVGSYIKGEEGTDVTVTVYRETTDEYLDFTMTRSNIETPTVEHEMLPDGIGYVLVTQFEGVTAGQFKAAVEDLESQGMEKLIIDLRNNPGGLLDAAVEMAAYMLPDGTIVRTEYKNGKGDDYFSEDGKLMAETTAGTRLSQYPMEDGHEMDIPVAILINGNSASAAEVFAGAMRDHDRAVLVGTTSFGKGIVQSVIPFTDGDAIKITTAHYFTPSGYDLHGKGLEPDVEVELSEELLLQAEISLEEDNQIQAAVQYLNETAEPGEEAP</sequence>
<organism evidence="8 9">
    <name type="scientific">Candidatus Lachnoclostridium stercoripullorum</name>
    <dbReference type="NCBI Taxonomy" id="2838635"/>
    <lineage>
        <taxon>Bacteria</taxon>
        <taxon>Bacillati</taxon>
        <taxon>Bacillota</taxon>
        <taxon>Clostridia</taxon>
        <taxon>Lachnospirales</taxon>
        <taxon>Lachnospiraceae</taxon>
    </lineage>
</organism>
<dbReference type="CDD" id="cd07560">
    <property type="entry name" value="Peptidase_S41_CPP"/>
    <property type="match status" value="1"/>
</dbReference>
<keyword evidence="2 5" id="KW-0645">Protease</keyword>
<dbReference type="Gene3D" id="3.90.226.10">
    <property type="entry name" value="2-enoyl-CoA Hydratase, Chain A, domain 1"/>
    <property type="match status" value="1"/>
</dbReference>
<evidence type="ECO:0000313" key="8">
    <source>
        <dbReference type="EMBL" id="HIX52718.1"/>
    </source>
</evidence>
<dbReference type="PANTHER" id="PTHR32060:SF30">
    <property type="entry name" value="CARBOXY-TERMINAL PROCESSING PROTEASE CTPA"/>
    <property type="match status" value="1"/>
</dbReference>
<evidence type="ECO:0000313" key="9">
    <source>
        <dbReference type="Proteomes" id="UP000886780"/>
    </source>
</evidence>
<dbReference type="InterPro" id="IPR001478">
    <property type="entry name" value="PDZ"/>
</dbReference>
<feature type="transmembrane region" description="Helical" evidence="6">
    <location>
        <begin position="12"/>
        <end position="35"/>
    </location>
</feature>
<gene>
    <name evidence="8" type="ORF">IAA28_07925</name>
</gene>
<keyword evidence="3 5" id="KW-0378">Hydrolase</keyword>